<dbReference type="KEGG" id="psti:SOO65_01690"/>
<keyword evidence="1" id="KW-1133">Transmembrane helix</keyword>
<dbReference type="AlphaFoldDB" id="A0AAX4HQ28"/>
<protein>
    <recommendedName>
        <fullName evidence="4">SMODS and SLOG-associating 2TM effector domain-containing protein</fullName>
    </recommendedName>
</protein>
<reference evidence="2 3" key="1">
    <citation type="submission" date="2023-11" db="EMBL/GenBank/DDBJ databases">
        <title>Peredibacter starrii A3.12.</title>
        <authorList>
            <person name="Mitchell R.J."/>
        </authorList>
    </citation>
    <scope>NUCLEOTIDE SEQUENCE [LARGE SCALE GENOMIC DNA]</scope>
    <source>
        <strain evidence="2 3">A3.12</strain>
    </source>
</reference>
<accession>A0AAX4HQ28</accession>
<evidence type="ECO:0008006" key="4">
    <source>
        <dbReference type="Google" id="ProtNLM"/>
    </source>
</evidence>
<evidence type="ECO:0000313" key="2">
    <source>
        <dbReference type="EMBL" id="WPU65451.1"/>
    </source>
</evidence>
<name>A0AAX4HQ28_9BACT</name>
<sequence>MNLADSVKYVLKRKKHNIFTEFWRDDFKGLLKQSQGDVSHLFKSGIGQFKSAKQTGFKFSVKDILESGMDVLTIFKVTPRRVKDGYLQFKDDFVHELDKQPDQKQKTIFILKVLGALTSFAVGTFYSMKKGGTDFKIPGLKAKNAFTQFLLTEIVFKLSQVFIVRFLNEVERQMTDTDELSNIRYFKALISDRTQILAKEGEVEHPHEPDDRAIEIVDDLKNYIMTGKRQYH</sequence>
<dbReference type="Proteomes" id="UP001324634">
    <property type="component" value="Chromosome"/>
</dbReference>
<feature type="transmembrane region" description="Helical" evidence="1">
    <location>
        <begin position="148"/>
        <end position="167"/>
    </location>
</feature>
<dbReference type="EMBL" id="CP139487">
    <property type="protein sequence ID" value="WPU65451.1"/>
    <property type="molecule type" value="Genomic_DNA"/>
</dbReference>
<keyword evidence="1" id="KW-0472">Membrane</keyword>
<dbReference type="RefSeq" id="WP_321395937.1">
    <property type="nucleotide sequence ID" value="NZ_CP139487.1"/>
</dbReference>
<evidence type="ECO:0000313" key="3">
    <source>
        <dbReference type="Proteomes" id="UP001324634"/>
    </source>
</evidence>
<feature type="transmembrane region" description="Helical" evidence="1">
    <location>
        <begin position="109"/>
        <end position="128"/>
    </location>
</feature>
<keyword evidence="3" id="KW-1185">Reference proteome</keyword>
<proteinExistence type="predicted"/>
<keyword evidence="1" id="KW-0812">Transmembrane</keyword>
<evidence type="ECO:0000256" key="1">
    <source>
        <dbReference type="SAM" id="Phobius"/>
    </source>
</evidence>
<gene>
    <name evidence="2" type="ORF">SOO65_01690</name>
</gene>
<organism evidence="2 3">
    <name type="scientific">Peredibacter starrii</name>
    <dbReference type="NCBI Taxonomy" id="28202"/>
    <lineage>
        <taxon>Bacteria</taxon>
        <taxon>Pseudomonadati</taxon>
        <taxon>Bdellovibrionota</taxon>
        <taxon>Bacteriovoracia</taxon>
        <taxon>Bacteriovoracales</taxon>
        <taxon>Bacteriovoracaceae</taxon>
        <taxon>Peredibacter</taxon>
    </lineage>
</organism>